<dbReference type="VEuPathDB" id="GiardiaDB:GL50803_17259"/>
<accession>D3KHH8</accession>
<evidence type="ECO:0000256" key="1">
    <source>
        <dbReference type="SAM" id="MobiDB-lite"/>
    </source>
</evidence>
<dbReference type="AlphaFoldDB" id="D3KHH8"/>
<evidence type="ECO:0000313" key="2">
    <source>
        <dbReference type="EMBL" id="KAE8301575.1"/>
    </source>
</evidence>
<dbReference type="InterPro" id="IPR011009">
    <property type="entry name" value="Kinase-like_dom_sf"/>
</dbReference>
<dbReference type="Gene3D" id="1.10.510.10">
    <property type="entry name" value="Transferase(Phosphotransferase) domain 1"/>
    <property type="match status" value="1"/>
</dbReference>
<comment type="caution">
    <text evidence="2">The sequence shown here is derived from an EMBL/GenBank/DDBJ whole genome shotgun (WGS) entry which is preliminary data.</text>
</comment>
<sequence length="767" mass="85152">MLPTPPSAALSFFRNPVVLSHAVISGISRETGIESYGICLPAKQVPKQLATQLTVLVSTSYLHVSAFYQLKSSAGDIRYYLLVIPRDDAADVRPYMSLYGILRDKMQLDCGLFEPLALQLLDLLDTFSRLRYTHGAICPSNIYLSPAQLSVRLGPPMPFAAYLIDVERTTMIDSSVHSYDVCIPPECFLIYKSTINCLQPSTDAWMVGASLLYVVLGTKFIESHFTSSYSDYRVELITLLFHALGPPRQLGSLPLQKEAEEKLISSFEGIVPYLDCSNQISFPGALRLNGFRRSVIKRIVTGLMTYDFNSRLRPGLALEIMKKEIDRLEPTSCTPNFHSSSDHAAQLLHTERQDLHTCQKRRRSRSMSPHKRRSTSSRGPSLAVDAPSSHLCVETLARQPVNHRSKSSSTDMDELVKQVRSSIDYGAIAASTISTRALKRAMVSSPIESARDIQATLQKEYETRPSVEDLIIPSKASLSRGTASIKPLTVEKDKPSRRSESVHYKRYSKVLREQVSRELACTERRLNSDRKPLSQSLQLSADNPNASRDSVNEFSVAAPEYDRGDGLFVDSMDAPLLEITKELPLLSKGSDVKAYTQMSLPVTLASKIREPVCSDNRYEPPISDDSIRCQSTGKKVARDICTIVIHRLSTPYKAQLNVDFAVELKPAGHSSRSSFIGSMSNVKIAEPPDFGISVPTNVEIKVVNFDSASRDYSGVLSGRLVVSINAPLNTCKVISFNLRIDIREMPKPQEWMLSTNGLASALLEVLY</sequence>
<dbReference type="GO" id="GO:0004674">
    <property type="term" value="F:protein serine/threonine kinase activity"/>
    <property type="evidence" value="ECO:0000318"/>
    <property type="project" value="GO_Central"/>
</dbReference>
<evidence type="ECO:0000313" key="3">
    <source>
        <dbReference type="Proteomes" id="UP000001548"/>
    </source>
</evidence>
<reference evidence="2 3" key="1">
    <citation type="journal article" date="2007" name="Science">
        <title>Genomic minimalism in the early diverging intestinal parasite Giardia lamblia.</title>
        <authorList>
            <person name="Morrison H.G."/>
            <person name="McArthur A.G."/>
            <person name="Gillin F.D."/>
            <person name="Aley S.B."/>
            <person name="Adam R.D."/>
            <person name="Olsen G.J."/>
            <person name="Best A.A."/>
            <person name="Cande W.Z."/>
            <person name="Chen F."/>
            <person name="Cipriano M.J."/>
            <person name="Davids B.J."/>
            <person name="Dawson S.C."/>
            <person name="Elmendorf H.G."/>
            <person name="Hehl A.B."/>
            <person name="Holder M.E."/>
            <person name="Huse S.M."/>
            <person name="Kim U.U."/>
            <person name="Lasek-Nesselquist E."/>
            <person name="Manning G."/>
            <person name="Nigam A."/>
            <person name="Nixon J.E."/>
            <person name="Palm D."/>
            <person name="Passamaneck N.E."/>
            <person name="Prabhu A."/>
            <person name="Reich C.I."/>
            <person name="Reiner D.S."/>
            <person name="Samuelson J."/>
            <person name="Svard S.G."/>
            <person name="Sogin M.L."/>
        </authorList>
    </citation>
    <scope>NUCLEOTIDE SEQUENCE [LARGE SCALE GENOMIC DNA]</scope>
    <source>
        <strain evidence="2 3">WB C6</strain>
    </source>
</reference>
<dbReference type="EMBL" id="AACB03000005">
    <property type="protein sequence ID" value="KAE8301575.1"/>
    <property type="molecule type" value="Genomic_DNA"/>
</dbReference>
<dbReference type="SUPFAM" id="SSF56112">
    <property type="entry name" value="Protein kinase-like (PK-like)"/>
    <property type="match status" value="1"/>
</dbReference>
<organism evidence="2 3">
    <name type="scientific">Giardia intestinalis (strain ATCC 50803 / WB clone C6)</name>
    <name type="common">Giardia lamblia</name>
    <dbReference type="NCBI Taxonomy" id="184922"/>
    <lineage>
        <taxon>Eukaryota</taxon>
        <taxon>Metamonada</taxon>
        <taxon>Diplomonadida</taxon>
        <taxon>Hexamitidae</taxon>
        <taxon>Giardiinae</taxon>
        <taxon>Giardia</taxon>
    </lineage>
</organism>
<feature type="region of interest" description="Disordered" evidence="1">
    <location>
        <begin position="526"/>
        <end position="549"/>
    </location>
</feature>
<dbReference type="Proteomes" id="UP000001548">
    <property type="component" value="Unassembled WGS sequence"/>
</dbReference>
<feature type="compositionally biased region" description="Polar residues" evidence="1">
    <location>
        <begin position="533"/>
        <end position="549"/>
    </location>
</feature>
<protein>
    <submittedName>
        <fullName evidence="2">Uncharacterized protein</fullName>
    </submittedName>
</protein>
<dbReference type="GO" id="GO:0005737">
    <property type="term" value="C:cytoplasm"/>
    <property type="evidence" value="ECO:0000318"/>
    <property type="project" value="GO_Central"/>
</dbReference>
<proteinExistence type="predicted"/>
<feature type="compositionally biased region" description="Basic residues" evidence="1">
    <location>
        <begin position="358"/>
        <end position="375"/>
    </location>
</feature>
<name>D3KHH8_GIAIC</name>
<feature type="region of interest" description="Disordered" evidence="1">
    <location>
        <begin position="352"/>
        <end position="386"/>
    </location>
</feature>
<dbReference type="OMA" id="STINCLQ"/>
<gene>
    <name evidence="2" type="ORF">GL50803_0017259</name>
</gene>
<keyword evidence="3" id="KW-1185">Reference proteome</keyword>
<dbReference type="HOGENOM" id="CLU_364278_0_0_1"/>